<organism evidence="2 3">
    <name type="scientific">Papaver atlanticum</name>
    <dbReference type="NCBI Taxonomy" id="357466"/>
    <lineage>
        <taxon>Eukaryota</taxon>
        <taxon>Viridiplantae</taxon>
        <taxon>Streptophyta</taxon>
        <taxon>Embryophyta</taxon>
        <taxon>Tracheophyta</taxon>
        <taxon>Spermatophyta</taxon>
        <taxon>Magnoliopsida</taxon>
        <taxon>Ranunculales</taxon>
        <taxon>Papaveraceae</taxon>
        <taxon>Papaveroideae</taxon>
        <taxon>Papaver</taxon>
    </lineage>
</organism>
<name>A0AAD4SA10_9MAGN</name>
<proteinExistence type="predicted"/>
<keyword evidence="3" id="KW-1185">Reference proteome</keyword>
<protein>
    <recommendedName>
        <fullName evidence="1">DUF8039 domain-containing protein</fullName>
    </recommendedName>
</protein>
<evidence type="ECO:0000313" key="3">
    <source>
        <dbReference type="Proteomes" id="UP001202328"/>
    </source>
</evidence>
<dbReference type="AlphaFoldDB" id="A0AAD4SA10"/>
<gene>
    <name evidence="2" type="ORF">MKW98_029117</name>
</gene>
<sequence length="92" mass="9979">MCLETSGSSIAVAKGKVIRSKSSDMLHNVRIGKGNVRVLVKVALKPSFCLPIPLKGEEEIFLVGEAEGYHVAWPKKLAIKGKKGKKVHEALK</sequence>
<dbReference type="InterPro" id="IPR058352">
    <property type="entry name" value="DUF8039"/>
</dbReference>
<comment type="caution">
    <text evidence="2">The sequence shown here is derived from an EMBL/GenBank/DDBJ whole genome shotgun (WGS) entry which is preliminary data.</text>
</comment>
<reference evidence="2" key="1">
    <citation type="submission" date="2022-04" db="EMBL/GenBank/DDBJ databases">
        <title>A functionally conserved STORR gene fusion in Papaver species that diverged 16.8 million years ago.</title>
        <authorList>
            <person name="Catania T."/>
        </authorList>
    </citation>
    <scope>NUCLEOTIDE SEQUENCE</scope>
    <source>
        <strain evidence="2">S-188037</strain>
    </source>
</reference>
<dbReference type="EMBL" id="JAJJMB010012509">
    <property type="protein sequence ID" value="KAI3876165.1"/>
    <property type="molecule type" value="Genomic_DNA"/>
</dbReference>
<dbReference type="Pfam" id="PF26133">
    <property type="entry name" value="DUF8039"/>
    <property type="match status" value="1"/>
</dbReference>
<feature type="domain" description="DUF8039" evidence="1">
    <location>
        <begin position="3"/>
        <end position="77"/>
    </location>
</feature>
<dbReference type="Proteomes" id="UP001202328">
    <property type="component" value="Unassembled WGS sequence"/>
</dbReference>
<accession>A0AAD4SA10</accession>
<feature type="non-terminal residue" evidence="2">
    <location>
        <position position="92"/>
    </location>
</feature>
<evidence type="ECO:0000313" key="2">
    <source>
        <dbReference type="EMBL" id="KAI3876165.1"/>
    </source>
</evidence>
<evidence type="ECO:0000259" key="1">
    <source>
        <dbReference type="Pfam" id="PF26133"/>
    </source>
</evidence>